<sequence>MSAIFDFSSLLTCLLLLIATCTYLRDMRPTIFDSGQTLQPDEAKTKWCDRFFLENEPNRGTTEPLCWRKLFDNGNSLAFFQIKIKLRE</sequence>
<comment type="subcellular location">
    <subcellularLocation>
        <location evidence="2 9">Golgi apparatus membrane</location>
        <topology evidence="2 9">Single-pass type I membrane protein</topology>
    </subcellularLocation>
</comment>
<dbReference type="AlphaFoldDB" id="A0ABD3RB83"/>
<evidence type="ECO:0000256" key="7">
    <source>
        <dbReference type="ARBA" id="ARBA00023034"/>
    </source>
</evidence>
<accession>A0ABD3RB83</accession>
<dbReference type="EMBL" id="JALLPB020000347">
    <property type="protein sequence ID" value="KAL3810199.1"/>
    <property type="molecule type" value="Genomic_DNA"/>
</dbReference>
<evidence type="ECO:0000256" key="8">
    <source>
        <dbReference type="ARBA" id="ARBA00023136"/>
    </source>
</evidence>
<dbReference type="Pfam" id="PF06842">
    <property type="entry name" value="DUF1242"/>
    <property type="match status" value="1"/>
</dbReference>
<protein>
    <recommendedName>
        <fullName evidence="9">Protein kish</fullName>
    </recommendedName>
</protein>
<evidence type="ECO:0000256" key="2">
    <source>
        <dbReference type="ARBA" id="ARBA00004614"/>
    </source>
</evidence>
<keyword evidence="11" id="KW-1185">Reference proteome</keyword>
<gene>
    <name evidence="10" type="ORF">ACHAXA_001620</name>
</gene>
<proteinExistence type="inferred from homology"/>
<keyword evidence="8" id="KW-0472">Membrane</keyword>
<feature type="signal peptide" evidence="9">
    <location>
        <begin position="1"/>
        <end position="24"/>
    </location>
</feature>
<reference evidence="10 11" key="1">
    <citation type="submission" date="2024-10" db="EMBL/GenBank/DDBJ databases">
        <title>Updated reference genomes for cyclostephanoid diatoms.</title>
        <authorList>
            <person name="Roberts W.R."/>
            <person name="Alverson A.J."/>
        </authorList>
    </citation>
    <scope>NUCLEOTIDE SEQUENCE [LARGE SCALE GENOMIC DNA]</scope>
    <source>
        <strain evidence="10 11">AJA228-03</strain>
    </source>
</reference>
<comment type="similarity">
    <text evidence="3 9">Belongs to the KISH family.</text>
</comment>
<comment type="caution">
    <text evidence="10">The sequence shown here is derived from an EMBL/GenBank/DDBJ whole genome shotgun (WGS) entry which is preliminary data.</text>
</comment>
<dbReference type="InterPro" id="IPR051523">
    <property type="entry name" value="KISH_domain"/>
</dbReference>
<keyword evidence="6" id="KW-1133">Transmembrane helix</keyword>
<feature type="chain" id="PRO_5044528432" description="Protein kish" evidence="9">
    <location>
        <begin position="25"/>
        <end position="88"/>
    </location>
</feature>
<evidence type="ECO:0000256" key="6">
    <source>
        <dbReference type="ARBA" id="ARBA00022989"/>
    </source>
</evidence>
<keyword evidence="4" id="KW-0812">Transmembrane</keyword>
<evidence type="ECO:0000256" key="9">
    <source>
        <dbReference type="RuleBase" id="RU910717"/>
    </source>
</evidence>
<evidence type="ECO:0000256" key="5">
    <source>
        <dbReference type="ARBA" id="ARBA00022729"/>
    </source>
</evidence>
<dbReference type="Proteomes" id="UP001530377">
    <property type="component" value="Unassembled WGS sequence"/>
</dbReference>
<dbReference type="PANTHER" id="PTHR13229">
    <property type="entry name" value="PROTEIN KISH-A"/>
    <property type="match status" value="1"/>
</dbReference>
<evidence type="ECO:0000313" key="11">
    <source>
        <dbReference type="Proteomes" id="UP001530377"/>
    </source>
</evidence>
<keyword evidence="5 9" id="KW-0732">Signal</keyword>
<dbReference type="InterPro" id="IPR009653">
    <property type="entry name" value="Ksh1"/>
</dbReference>
<evidence type="ECO:0000256" key="4">
    <source>
        <dbReference type="ARBA" id="ARBA00022692"/>
    </source>
</evidence>
<dbReference type="GO" id="GO:0000139">
    <property type="term" value="C:Golgi membrane"/>
    <property type="evidence" value="ECO:0007669"/>
    <property type="project" value="UniProtKB-SubCell"/>
</dbReference>
<evidence type="ECO:0000256" key="1">
    <source>
        <dbReference type="ARBA" id="ARBA00002154"/>
    </source>
</evidence>
<evidence type="ECO:0000256" key="3">
    <source>
        <dbReference type="ARBA" id="ARBA00008961"/>
    </source>
</evidence>
<comment type="function">
    <text evidence="1 9">Involved in the early part of the secretory pathway.</text>
</comment>
<organism evidence="10 11">
    <name type="scientific">Cyclostephanos tholiformis</name>
    <dbReference type="NCBI Taxonomy" id="382380"/>
    <lineage>
        <taxon>Eukaryota</taxon>
        <taxon>Sar</taxon>
        <taxon>Stramenopiles</taxon>
        <taxon>Ochrophyta</taxon>
        <taxon>Bacillariophyta</taxon>
        <taxon>Coscinodiscophyceae</taxon>
        <taxon>Thalassiosirophycidae</taxon>
        <taxon>Stephanodiscales</taxon>
        <taxon>Stephanodiscaceae</taxon>
        <taxon>Cyclostephanos</taxon>
    </lineage>
</organism>
<keyword evidence="7 9" id="KW-0333">Golgi apparatus</keyword>
<name>A0ABD3RB83_9STRA</name>
<evidence type="ECO:0000313" key="10">
    <source>
        <dbReference type="EMBL" id="KAL3810199.1"/>
    </source>
</evidence>